<feature type="region of interest" description="Disordered" evidence="7">
    <location>
        <begin position="1"/>
        <end position="20"/>
    </location>
</feature>
<keyword evidence="4" id="KW-0238">DNA-binding</keyword>
<feature type="compositionally biased region" description="Low complexity" evidence="7">
    <location>
        <begin position="653"/>
        <end position="666"/>
    </location>
</feature>
<dbReference type="GO" id="GO:0006367">
    <property type="term" value="P:transcription initiation at RNA polymerase II promoter"/>
    <property type="evidence" value="ECO:0007669"/>
    <property type="project" value="InterPro"/>
</dbReference>
<keyword evidence="6" id="KW-0539">Nucleus</keyword>
<proteinExistence type="inferred from homology"/>
<dbReference type="InterPro" id="IPR011039">
    <property type="entry name" value="TFIIF_interaction"/>
</dbReference>
<evidence type="ECO:0000256" key="5">
    <source>
        <dbReference type="ARBA" id="ARBA00023163"/>
    </source>
</evidence>
<accession>A0A427YNP4</accession>
<feature type="region of interest" description="Disordered" evidence="7">
    <location>
        <begin position="96"/>
        <end position="124"/>
    </location>
</feature>
<dbReference type="OrthoDB" id="76676at2759"/>
<dbReference type="GO" id="GO:0032968">
    <property type="term" value="P:positive regulation of transcription elongation by RNA polymerase II"/>
    <property type="evidence" value="ECO:0007669"/>
    <property type="project" value="InterPro"/>
</dbReference>
<keyword evidence="3" id="KW-0805">Transcription regulation</keyword>
<reference evidence="8 9" key="1">
    <citation type="submission" date="2018-11" db="EMBL/GenBank/DDBJ databases">
        <title>Genome sequence of Saitozyma podzolica DSM 27192.</title>
        <authorList>
            <person name="Aliyu H."/>
            <person name="Gorte O."/>
            <person name="Ochsenreither K."/>
        </authorList>
    </citation>
    <scope>NUCLEOTIDE SEQUENCE [LARGE SCALE GENOMIC DNA]</scope>
    <source>
        <strain evidence="8 9">DSM 27192</strain>
    </source>
</reference>
<evidence type="ECO:0000256" key="6">
    <source>
        <dbReference type="ARBA" id="ARBA00023242"/>
    </source>
</evidence>
<evidence type="ECO:0000256" key="2">
    <source>
        <dbReference type="ARBA" id="ARBA00005249"/>
    </source>
</evidence>
<protein>
    <submittedName>
        <fullName evidence="8">Uncharacterized protein</fullName>
    </submittedName>
</protein>
<dbReference type="AlphaFoldDB" id="A0A427YNP4"/>
<feature type="region of interest" description="Disordered" evidence="7">
    <location>
        <begin position="34"/>
        <end position="81"/>
    </location>
</feature>
<dbReference type="SUPFAM" id="SSF50916">
    <property type="entry name" value="Rap30/74 interaction domains"/>
    <property type="match status" value="1"/>
</dbReference>
<gene>
    <name evidence="8" type="ORF">EHS25_008180</name>
</gene>
<evidence type="ECO:0000313" key="9">
    <source>
        <dbReference type="Proteomes" id="UP000279259"/>
    </source>
</evidence>
<dbReference type="PANTHER" id="PTHR13011:SF0">
    <property type="entry name" value="GENERAL TRANSCRIPTION FACTOR IIF SUBUNIT 1"/>
    <property type="match status" value="1"/>
</dbReference>
<dbReference type="GO" id="GO:0005674">
    <property type="term" value="C:transcription factor TFIIF complex"/>
    <property type="evidence" value="ECO:0007669"/>
    <property type="project" value="TreeGrafter"/>
</dbReference>
<evidence type="ECO:0000256" key="1">
    <source>
        <dbReference type="ARBA" id="ARBA00004123"/>
    </source>
</evidence>
<dbReference type="GO" id="GO:0003677">
    <property type="term" value="F:DNA binding"/>
    <property type="evidence" value="ECO:0007669"/>
    <property type="project" value="UniProtKB-KW"/>
</dbReference>
<organism evidence="8 9">
    <name type="scientific">Saitozyma podzolica</name>
    <dbReference type="NCBI Taxonomy" id="1890683"/>
    <lineage>
        <taxon>Eukaryota</taxon>
        <taxon>Fungi</taxon>
        <taxon>Dikarya</taxon>
        <taxon>Basidiomycota</taxon>
        <taxon>Agaricomycotina</taxon>
        <taxon>Tremellomycetes</taxon>
        <taxon>Tremellales</taxon>
        <taxon>Trimorphomycetaceae</taxon>
        <taxon>Saitozyma</taxon>
    </lineage>
</organism>
<dbReference type="GO" id="GO:0001096">
    <property type="term" value="F:TFIIF-class transcription factor complex binding"/>
    <property type="evidence" value="ECO:0007669"/>
    <property type="project" value="TreeGrafter"/>
</dbReference>
<feature type="compositionally biased region" description="Low complexity" evidence="7">
    <location>
        <begin position="53"/>
        <end position="62"/>
    </location>
</feature>
<dbReference type="STRING" id="1890683.A0A427YNP4"/>
<name>A0A427YNP4_9TREE</name>
<feature type="compositionally biased region" description="Low complexity" evidence="7">
    <location>
        <begin position="608"/>
        <end position="628"/>
    </location>
</feature>
<dbReference type="PANTHER" id="PTHR13011">
    <property type="entry name" value="TFIIF-ALPHA"/>
    <property type="match status" value="1"/>
</dbReference>
<feature type="compositionally biased region" description="Polar residues" evidence="7">
    <location>
        <begin position="103"/>
        <end position="121"/>
    </location>
</feature>
<feature type="region of interest" description="Disordered" evidence="7">
    <location>
        <begin position="203"/>
        <end position="229"/>
    </location>
</feature>
<comment type="subcellular location">
    <subcellularLocation>
        <location evidence="1">Nucleus</location>
    </subcellularLocation>
</comment>
<keyword evidence="5" id="KW-0804">Transcription</keyword>
<feature type="compositionally biased region" description="Basic and acidic residues" evidence="7">
    <location>
        <begin position="67"/>
        <end position="78"/>
    </location>
</feature>
<dbReference type="Proteomes" id="UP000279259">
    <property type="component" value="Unassembled WGS sequence"/>
</dbReference>
<keyword evidence="9" id="KW-1185">Reference proteome</keyword>
<dbReference type="EMBL" id="RSCD01000005">
    <property type="protein sequence ID" value="RSH92734.1"/>
    <property type="molecule type" value="Genomic_DNA"/>
</dbReference>
<comment type="caution">
    <text evidence="8">The sequence shown here is derived from an EMBL/GenBank/DDBJ whole genome shotgun (WGS) entry which is preliminary data.</text>
</comment>
<feature type="compositionally biased region" description="Low complexity" evidence="7">
    <location>
        <begin position="203"/>
        <end position="225"/>
    </location>
</feature>
<evidence type="ECO:0000313" key="8">
    <source>
        <dbReference type="EMBL" id="RSH92734.1"/>
    </source>
</evidence>
<dbReference type="GO" id="GO:0016251">
    <property type="term" value="F:RNA polymerase II general transcription initiation factor activity"/>
    <property type="evidence" value="ECO:0007669"/>
    <property type="project" value="TreeGrafter"/>
</dbReference>
<feature type="compositionally biased region" description="Basic and acidic residues" evidence="7">
    <location>
        <begin position="692"/>
        <end position="706"/>
    </location>
</feature>
<feature type="compositionally biased region" description="Acidic residues" evidence="7">
    <location>
        <begin position="486"/>
        <end position="498"/>
    </location>
</feature>
<evidence type="ECO:0000256" key="3">
    <source>
        <dbReference type="ARBA" id="ARBA00023015"/>
    </source>
</evidence>
<feature type="compositionally biased region" description="Acidic residues" evidence="7">
    <location>
        <begin position="451"/>
        <end position="460"/>
    </location>
</feature>
<evidence type="ECO:0000256" key="4">
    <source>
        <dbReference type="ARBA" id="ARBA00023125"/>
    </source>
</evidence>
<feature type="region of interest" description="Disordered" evidence="7">
    <location>
        <begin position="439"/>
        <end position="729"/>
    </location>
</feature>
<feature type="compositionally biased region" description="Basic and acidic residues" evidence="7">
    <location>
        <begin position="499"/>
        <end position="518"/>
    </location>
</feature>
<comment type="similarity">
    <text evidence="2">Belongs to the TFIIF alpha subunit family.</text>
</comment>
<evidence type="ECO:0000256" key="7">
    <source>
        <dbReference type="SAM" id="MobiDB-lite"/>
    </source>
</evidence>
<feature type="compositionally biased region" description="Basic residues" evidence="7">
    <location>
        <begin position="8"/>
        <end position="18"/>
    </location>
</feature>
<feature type="compositionally biased region" description="Low complexity" evidence="7">
    <location>
        <begin position="34"/>
        <end position="45"/>
    </location>
</feature>
<sequence length="797" mass="85431">MTDASAFLRKRKDKRRVASRPVGVGFSAAALAGSSSSASPAASSPQPQPIPPSALAAPAGPSGLKIEPGRDADAEAKARASGQIVEIKLVSSGLGLGADTRFNYPSSDTTQSEATGASSPPTFALDEEGNIIGRYLYDEKGQPVLGPDGRQVVETKERADASLIGGDGPKRRGKKGVKEVFHQDKDVMRLRREEAVPWILESGRPSTSISSSSSSPAPANGEASEGSANHVPEHWVGRLVEASTLPTVLLVNDGTDAGFKVVPMGRTYRFEPERPFKVLDPDAAHKLYEHQTKYKIHDRWAHREGGPDISSPANVSVMPNGLAVPGQPDVKPKIEREGEAQMRQEDRAARMEARMRAMRAAANGRVAGPKVKVERFDDDERKEGRQLTRGMEGGLDEELDYDFNEEFQDDEDVNTFYRDAEEEEEAKLQEERMKKEYKLANANVGDRPQIEEDMSDEEGLFGDHSLTADGKRLRRMMRKRMGSEDLFGDSDDDSDSSEDTVRSEKPKESKDAQADGERSAPGSAERPSRPPSRGPNAARTSSPSGRPRQPPTPGKASTAPPGSGHSLAAQRAFSRGASPRRSRGNSPLGRGTSPETRASPGPSGREASPVPGQSQSQGQGQGRGMSPPAGRAGSPVIRREASPAPGVPGGGIPSPTGSASGSGSRSKQLKRTESPTPGPGAGSAGGTPSSKRKSEPGDNNARPKDPPRKKKKSSNTPTPGPEEIPSFPGMISRDEILAWFRKQPALVPMPNAISAFRQRILDAKERQGDNQNLFLGWVSRLTSTEPGKMLKLKDEFR</sequence>
<dbReference type="InterPro" id="IPR008851">
    <property type="entry name" value="TFIIF-alpha"/>
</dbReference>